<feature type="non-terminal residue" evidence="1">
    <location>
        <position position="1"/>
    </location>
</feature>
<reference evidence="1 2" key="1">
    <citation type="submission" date="2021-06" db="EMBL/GenBank/DDBJ databases">
        <authorList>
            <person name="Kallberg Y."/>
            <person name="Tangrot J."/>
            <person name="Rosling A."/>
        </authorList>
    </citation>
    <scope>NUCLEOTIDE SEQUENCE [LARGE SCALE GENOMIC DNA]</scope>
    <source>
        <strain evidence="1 2">120-4 pot B 10/14</strain>
    </source>
</reference>
<evidence type="ECO:0000313" key="2">
    <source>
        <dbReference type="Proteomes" id="UP000789901"/>
    </source>
</evidence>
<accession>A0ABN7WE31</accession>
<sequence>DANGIVVTVGPGLCAIQSLDSFLYFMHDRLEIFYEDIILYVEG</sequence>
<name>A0ABN7WE31_GIGMA</name>
<comment type="caution">
    <text evidence="1">The sequence shown here is derived from an EMBL/GenBank/DDBJ whole genome shotgun (WGS) entry which is preliminary data.</text>
</comment>
<proteinExistence type="predicted"/>
<keyword evidence="2" id="KW-1185">Reference proteome</keyword>
<dbReference type="Proteomes" id="UP000789901">
    <property type="component" value="Unassembled WGS sequence"/>
</dbReference>
<dbReference type="EMBL" id="CAJVQB010040433">
    <property type="protein sequence ID" value="CAG8828389.1"/>
    <property type="molecule type" value="Genomic_DNA"/>
</dbReference>
<protein>
    <submittedName>
        <fullName evidence="1">12275_t:CDS:1</fullName>
    </submittedName>
</protein>
<gene>
    <name evidence="1" type="ORF">GMARGA_LOCUS29682</name>
</gene>
<organism evidence="1 2">
    <name type="scientific">Gigaspora margarita</name>
    <dbReference type="NCBI Taxonomy" id="4874"/>
    <lineage>
        <taxon>Eukaryota</taxon>
        <taxon>Fungi</taxon>
        <taxon>Fungi incertae sedis</taxon>
        <taxon>Mucoromycota</taxon>
        <taxon>Glomeromycotina</taxon>
        <taxon>Glomeromycetes</taxon>
        <taxon>Diversisporales</taxon>
        <taxon>Gigasporaceae</taxon>
        <taxon>Gigaspora</taxon>
    </lineage>
</organism>
<evidence type="ECO:0000313" key="1">
    <source>
        <dbReference type="EMBL" id="CAG8828389.1"/>
    </source>
</evidence>